<reference evidence="1 2" key="1">
    <citation type="submission" date="2024-02" db="EMBL/GenBank/DDBJ databases">
        <authorList>
            <person name="Chen Y."/>
            <person name="Shah S."/>
            <person name="Dougan E. K."/>
            <person name="Thang M."/>
            <person name="Chan C."/>
        </authorList>
    </citation>
    <scope>NUCLEOTIDE SEQUENCE [LARGE SCALE GENOMIC DNA]</scope>
</reference>
<comment type="caution">
    <text evidence="1">The sequence shown here is derived from an EMBL/GenBank/DDBJ whole genome shotgun (WGS) entry which is preliminary data.</text>
</comment>
<evidence type="ECO:0000313" key="2">
    <source>
        <dbReference type="Proteomes" id="UP001642464"/>
    </source>
</evidence>
<protein>
    <submittedName>
        <fullName evidence="1">Uncharacterized protein</fullName>
    </submittedName>
</protein>
<dbReference type="Proteomes" id="UP001642464">
    <property type="component" value="Unassembled WGS sequence"/>
</dbReference>
<organism evidence="1 2">
    <name type="scientific">Durusdinium trenchii</name>
    <dbReference type="NCBI Taxonomy" id="1381693"/>
    <lineage>
        <taxon>Eukaryota</taxon>
        <taxon>Sar</taxon>
        <taxon>Alveolata</taxon>
        <taxon>Dinophyceae</taxon>
        <taxon>Suessiales</taxon>
        <taxon>Symbiodiniaceae</taxon>
        <taxon>Durusdinium</taxon>
    </lineage>
</organism>
<name>A0ABP0J8L8_9DINO</name>
<evidence type="ECO:0000313" key="1">
    <source>
        <dbReference type="EMBL" id="CAK9010739.1"/>
    </source>
</evidence>
<dbReference type="EMBL" id="CAXAMM010006335">
    <property type="protein sequence ID" value="CAK9010739.1"/>
    <property type="molecule type" value="Genomic_DNA"/>
</dbReference>
<keyword evidence="2" id="KW-1185">Reference proteome</keyword>
<sequence length="397" mass="44404">CAVLHVAAPALAMERSKRGSRSMVRPLSRPHTSGFVRSNAHGQRLARAWSQSDLSQLSILERNTRQMLEKATNSMRLPFLEEDCLRTLSIPMKTRDLSDCKKKSRSTAMLDVAGFGLQLDDEEEKGEEPPVEEAIEQLKRLAAQATDPKMSLAISGIVGELQAGVCTVRFYADGSIGRFVTLHALRLLRPEDDHVLMQVGRWRPRNGFLPSCGFPGSKRPSAKDFNSYIDFLIRELSGVLGPQLVRKTGTAADIFKEESSQFAMDHNGVSISGRCNRPMMKQPSDASGWKARTEGTMTTYRRMLQLATLQPRDRKSLKLDPSVQQLHQLGPPCVIQGVPLSNCTVTVVLRSHLEAEVYSWIPAALVDRLDESKEVKKELKNWAMRFSEQICSWASRQ</sequence>
<feature type="non-terminal residue" evidence="1">
    <location>
        <position position="1"/>
    </location>
</feature>
<gene>
    <name evidence="1" type="ORF">SCF082_LOCUS10803</name>
</gene>
<accession>A0ABP0J8L8</accession>
<proteinExistence type="predicted"/>